<dbReference type="InterPro" id="IPR050807">
    <property type="entry name" value="TransReg_Diox_bact_type"/>
</dbReference>
<dbReference type="CDD" id="cd00093">
    <property type="entry name" value="HTH_XRE"/>
    <property type="match status" value="1"/>
</dbReference>
<sequence length="186" mass="20071">MESQSTALLEMIAASLQRERQRTGLSITELARQAKISKSTLSQLESAQGNPSVETLWALCVALGITFADLVDTPRPQVRLIRADEGAVVASEKANYLATVLSSSPPNTRRDIYQLLAQPGKDRRSEPHSTGVVEHVILGTGRALVGLAEDPVELLPGDYLCYPGDVPHLFSALEANTRAVLISEQP</sequence>
<reference evidence="3 4" key="1">
    <citation type="submission" date="2020-07" db="EMBL/GenBank/DDBJ databases">
        <title>Sequencing the genomes of 1000 actinobacteria strains.</title>
        <authorList>
            <person name="Klenk H.-P."/>
        </authorList>
    </citation>
    <scope>NUCLEOTIDE SEQUENCE [LARGE SCALE GENOMIC DNA]</scope>
    <source>
        <strain evidence="3 4">DSM 102047</strain>
    </source>
</reference>
<dbReference type="SUPFAM" id="SSF47413">
    <property type="entry name" value="lambda repressor-like DNA-binding domains"/>
    <property type="match status" value="1"/>
</dbReference>
<dbReference type="SUPFAM" id="SSF51182">
    <property type="entry name" value="RmlC-like cupins"/>
    <property type="match status" value="1"/>
</dbReference>
<evidence type="ECO:0000313" key="4">
    <source>
        <dbReference type="Proteomes" id="UP000521748"/>
    </source>
</evidence>
<dbReference type="PROSITE" id="PS50943">
    <property type="entry name" value="HTH_CROC1"/>
    <property type="match status" value="1"/>
</dbReference>
<proteinExistence type="predicted"/>
<dbReference type="RefSeq" id="WP_343046265.1">
    <property type="nucleotide sequence ID" value="NZ_JACBYQ010000001.1"/>
</dbReference>
<dbReference type="InterPro" id="IPR010982">
    <property type="entry name" value="Lambda_DNA-bd_dom_sf"/>
</dbReference>
<feature type="domain" description="HTH cro/C1-type" evidence="2">
    <location>
        <begin position="16"/>
        <end position="70"/>
    </location>
</feature>
<dbReference type="Proteomes" id="UP000521748">
    <property type="component" value="Unassembled WGS sequence"/>
</dbReference>
<dbReference type="CDD" id="cd02209">
    <property type="entry name" value="cupin_XRE_C"/>
    <property type="match status" value="1"/>
</dbReference>
<dbReference type="InterPro" id="IPR001387">
    <property type="entry name" value="Cro/C1-type_HTH"/>
</dbReference>
<comment type="caution">
    <text evidence="3">The sequence shown here is derived from an EMBL/GenBank/DDBJ whole genome shotgun (WGS) entry which is preliminary data.</text>
</comment>
<dbReference type="PANTHER" id="PTHR46797:SF1">
    <property type="entry name" value="METHYLPHOSPHONATE SYNTHASE"/>
    <property type="match status" value="1"/>
</dbReference>
<evidence type="ECO:0000313" key="3">
    <source>
        <dbReference type="EMBL" id="NYE95189.1"/>
    </source>
</evidence>
<dbReference type="EMBL" id="JACBYQ010000001">
    <property type="protein sequence ID" value="NYE95189.1"/>
    <property type="molecule type" value="Genomic_DNA"/>
</dbReference>
<protein>
    <submittedName>
        <fullName evidence="3">Transcriptional regulator with XRE-family HTH domain</fullName>
    </submittedName>
</protein>
<dbReference type="InterPro" id="IPR014710">
    <property type="entry name" value="RmlC-like_jellyroll"/>
</dbReference>
<dbReference type="Gene3D" id="1.10.260.40">
    <property type="entry name" value="lambda repressor-like DNA-binding domains"/>
    <property type="match status" value="1"/>
</dbReference>
<organism evidence="3 4">
    <name type="scientific">Psychromicrobium silvestre</name>
    <dbReference type="NCBI Taxonomy" id="1645614"/>
    <lineage>
        <taxon>Bacteria</taxon>
        <taxon>Bacillati</taxon>
        <taxon>Actinomycetota</taxon>
        <taxon>Actinomycetes</taxon>
        <taxon>Micrococcales</taxon>
        <taxon>Micrococcaceae</taxon>
        <taxon>Psychromicrobium</taxon>
    </lineage>
</organism>
<dbReference type="GO" id="GO:0005829">
    <property type="term" value="C:cytosol"/>
    <property type="evidence" value="ECO:0007669"/>
    <property type="project" value="TreeGrafter"/>
</dbReference>
<dbReference type="Pfam" id="PF01381">
    <property type="entry name" value="HTH_3"/>
    <property type="match status" value="1"/>
</dbReference>
<evidence type="ECO:0000259" key="2">
    <source>
        <dbReference type="PROSITE" id="PS50943"/>
    </source>
</evidence>
<dbReference type="AlphaFoldDB" id="A0A7Y9LTA1"/>
<dbReference type="InterPro" id="IPR011051">
    <property type="entry name" value="RmlC_Cupin_sf"/>
</dbReference>
<evidence type="ECO:0000256" key="1">
    <source>
        <dbReference type="ARBA" id="ARBA00023125"/>
    </source>
</evidence>
<dbReference type="GO" id="GO:0003700">
    <property type="term" value="F:DNA-binding transcription factor activity"/>
    <property type="evidence" value="ECO:0007669"/>
    <property type="project" value="TreeGrafter"/>
</dbReference>
<dbReference type="GO" id="GO:0003677">
    <property type="term" value="F:DNA binding"/>
    <property type="evidence" value="ECO:0007669"/>
    <property type="project" value="UniProtKB-KW"/>
</dbReference>
<keyword evidence="1" id="KW-0238">DNA-binding</keyword>
<accession>A0A7Y9LTA1</accession>
<dbReference type="PANTHER" id="PTHR46797">
    <property type="entry name" value="HTH-TYPE TRANSCRIPTIONAL REGULATOR"/>
    <property type="match status" value="1"/>
</dbReference>
<dbReference type="SMART" id="SM00530">
    <property type="entry name" value="HTH_XRE"/>
    <property type="match status" value="1"/>
</dbReference>
<gene>
    <name evidence="3" type="ORF">FHU41_001410</name>
</gene>
<dbReference type="Gene3D" id="2.60.120.10">
    <property type="entry name" value="Jelly Rolls"/>
    <property type="match status" value="1"/>
</dbReference>
<name>A0A7Y9LTA1_9MICC</name>
<keyword evidence="4" id="KW-1185">Reference proteome</keyword>